<keyword evidence="4" id="KW-1185">Reference proteome</keyword>
<dbReference type="GO" id="GO:0016616">
    <property type="term" value="F:oxidoreductase activity, acting on the CH-OH group of donors, NAD or NADP as acceptor"/>
    <property type="evidence" value="ECO:0007669"/>
    <property type="project" value="TreeGrafter"/>
</dbReference>
<keyword evidence="2" id="KW-0560">Oxidoreductase</keyword>
<evidence type="ECO:0000256" key="2">
    <source>
        <dbReference type="ARBA" id="ARBA00023002"/>
    </source>
</evidence>
<protein>
    <recommendedName>
        <fullName evidence="5">Short-chain dehydrogenase</fullName>
    </recommendedName>
</protein>
<sequence>MPGKLDNKIAVIIGGGQNLGRSIARLFAAEGATPVVVGRTQAKLDAVVDEITEAGGTASAVVADVNSVADLDRLVAEVTAAHGGFDVLVASAGIFLNPEFAETTEDEWDQILDINLKSVFFAVQKSAPVISARGGGSVILMSSVMGVKGRPGSAVYSAAKAGVIGLTKGLAVELGPLGIRVNAIAPGFTLEPDQEHTIPDFIVAEMTKGLPAGRPGLAVEIARAALYVASDDASFLTGQTIFVDGGETAR</sequence>
<evidence type="ECO:0000313" key="3">
    <source>
        <dbReference type="EMBL" id="PWB97209.1"/>
    </source>
</evidence>
<dbReference type="FunFam" id="3.40.50.720:FF:000084">
    <property type="entry name" value="Short-chain dehydrogenase reductase"/>
    <property type="match status" value="1"/>
</dbReference>
<dbReference type="Pfam" id="PF13561">
    <property type="entry name" value="adh_short_C2"/>
    <property type="match status" value="1"/>
</dbReference>
<dbReference type="AlphaFoldDB" id="A0A2U1T022"/>
<gene>
    <name evidence="3" type="ORF">DF220_04705</name>
</gene>
<name>A0A2U1T022_9MICO</name>
<dbReference type="Proteomes" id="UP000244978">
    <property type="component" value="Unassembled WGS sequence"/>
</dbReference>
<accession>A0A2U1T022</accession>
<dbReference type="RefSeq" id="WP_108997209.1">
    <property type="nucleotide sequence ID" value="NZ_QEEX01000001.1"/>
</dbReference>
<comment type="similarity">
    <text evidence="1">Belongs to the short-chain dehydrogenases/reductases (SDR) family.</text>
</comment>
<evidence type="ECO:0008006" key="5">
    <source>
        <dbReference type="Google" id="ProtNLM"/>
    </source>
</evidence>
<dbReference type="PROSITE" id="PS00061">
    <property type="entry name" value="ADH_SHORT"/>
    <property type="match status" value="1"/>
</dbReference>
<dbReference type="InterPro" id="IPR002347">
    <property type="entry name" value="SDR_fam"/>
</dbReference>
<evidence type="ECO:0000313" key="4">
    <source>
        <dbReference type="Proteomes" id="UP000244978"/>
    </source>
</evidence>
<dbReference type="GO" id="GO:0030497">
    <property type="term" value="P:fatty acid elongation"/>
    <property type="evidence" value="ECO:0007669"/>
    <property type="project" value="TreeGrafter"/>
</dbReference>
<organism evidence="3 4">
    <name type="scientific">Homoserinimonas hongtaonis</name>
    <dbReference type="NCBI Taxonomy" id="2079791"/>
    <lineage>
        <taxon>Bacteria</taxon>
        <taxon>Bacillati</taxon>
        <taxon>Actinomycetota</taxon>
        <taxon>Actinomycetes</taxon>
        <taxon>Micrococcales</taxon>
        <taxon>Microbacteriaceae</taxon>
        <taxon>Homoserinimonas</taxon>
    </lineage>
</organism>
<reference evidence="4" key="1">
    <citation type="submission" date="2018-04" db="EMBL/GenBank/DDBJ databases">
        <authorList>
            <person name="Liu S."/>
            <person name="Wang Z."/>
            <person name="Li J."/>
        </authorList>
    </citation>
    <scope>NUCLEOTIDE SEQUENCE [LARGE SCALE GENOMIC DNA]</scope>
    <source>
        <strain evidence="4">S1194</strain>
    </source>
</reference>
<dbReference type="PRINTS" id="PR00080">
    <property type="entry name" value="SDRFAMILY"/>
</dbReference>
<comment type="caution">
    <text evidence="3">The sequence shown here is derived from an EMBL/GenBank/DDBJ whole genome shotgun (WGS) entry which is preliminary data.</text>
</comment>
<dbReference type="PRINTS" id="PR00081">
    <property type="entry name" value="GDHRDH"/>
</dbReference>
<dbReference type="EMBL" id="QEEX01000001">
    <property type="protein sequence ID" value="PWB97209.1"/>
    <property type="molecule type" value="Genomic_DNA"/>
</dbReference>
<dbReference type="InterPro" id="IPR020904">
    <property type="entry name" value="Sc_DH/Rdtase_CS"/>
</dbReference>
<proteinExistence type="inferred from homology"/>
<dbReference type="Gene3D" id="3.40.50.720">
    <property type="entry name" value="NAD(P)-binding Rossmann-like Domain"/>
    <property type="match status" value="1"/>
</dbReference>
<dbReference type="PANTHER" id="PTHR42760">
    <property type="entry name" value="SHORT-CHAIN DEHYDROGENASES/REDUCTASES FAMILY MEMBER"/>
    <property type="match status" value="1"/>
</dbReference>
<dbReference type="PANTHER" id="PTHR42760:SF40">
    <property type="entry name" value="3-OXOACYL-[ACYL-CARRIER-PROTEIN] REDUCTASE, CHLOROPLASTIC"/>
    <property type="match status" value="1"/>
</dbReference>
<dbReference type="InterPro" id="IPR036291">
    <property type="entry name" value="NAD(P)-bd_dom_sf"/>
</dbReference>
<dbReference type="SUPFAM" id="SSF51735">
    <property type="entry name" value="NAD(P)-binding Rossmann-fold domains"/>
    <property type="match status" value="1"/>
</dbReference>
<evidence type="ECO:0000256" key="1">
    <source>
        <dbReference type="ARBA" id="ARBA00006484"/>
    </source>
</evidence>